<evidence type="ECO:0000313" key="2">
    <source>
        <dbReference type="EMBL" id="KGX83104.1"/>
    </source>
</evidence>
<keyword evidence="3" id="KW-1185">Reference proteome</keyword>
<dbReference type="InterPro" id="IPR018958">
    <property type="entry name" value="Knr4/Smi1-like_dom"/>
</dbReference>
<feature type="domain" description="Knr4/Smi1-like" evidence="1">
    <location>
        <begin position="26"/>
        <end position="142"/>
    </location>
</feature>
<sequence>MIMYDEIQSLIAESRDSVEFADYGDGVAEEWIIKAEERLGFKLPNSYKWWLRKYGGGEIYGDEIFSIYEQDFDTVVGGDIVYMYELNKKNKNYSNDKVVICEANDAVFYFDLNNRKDENEMPIYSLHENIKYADSFIEFLKKRIKE</sequence>
<organism evidence="2 3">
    <name type="scientific">Pontibacillus marinus BH030004 = DSM 16465</name>
    <dbReference type="NCBI Taxonomy" id="1385511"/>
    <lineage>
        <taxon>Bacteria</taxon>
        <taxon>Bacillati</taxon>
        <taxon>Bacillota</taxon>
        <taxon>Bacilli</taxon>
        <taxon>Bacillales</taxon>
        <taxon>Bacillaceae</taxon>
        <taxon>Pontibacillus</taxon>
    </lineage>
</organism>
<evidence type="ECO:0000259" key="1">
    <source>
        <dbReference type="SMART" id="SM00860"/>
    </source>
</evidence>
<dbReference type="Pfam" id="PF14568">
    <property type="entry name" value="SUKH_6"/>
    <property type="match status" value="1"/>
</dbReference>
<proteinExistence type="predicted"/>
<dbReference type="eggNOG" id="ENOG5031P71">
    <property type="taxonomic scope" value="Bacteria"/>
</dbReference>
<reference evidence="2 3" key="1">
    <citation type="submission" date="2013-08" db="EMBL/GenBank/DDBJ databases">
        <authorList>
            <person name="Huang J."/>
            <person name="Wang G."/>
        </authorList>
    </citation>
    <scope>NUCLEOTIDE SEQUENCE [LARGE SCALE GENOMIC DNA]</scope>
    <source>
        <strain evidence="2 3">BH030004</strain>
    </source>
</reference>
<dbReference type="Gene3D" id="3.40.1580.10">
    <property type="entry name" value="SMI1/KNR4-like"/>
    <property type="match status" value="1"/>
</dbReference>
<dbReference type="EMBL" id="AVPF01000163">
    <property type="protein sequence ID" value="KGX83104.1"/>
    <property type="molecule type" value="Genomic_DNA"/>
</dbReference>
<dbReference type="Proteomes" id="UP000030403">
    <property type="component" value="Unassembled WGS sequence"/>
</dbReference>
<protein>
    <recommendedName>
        <fullName evidence="1">Knr4/Smi1-like domain-containing protein</fullName>
    </recommendedName>
</protein>
<dbReference type="SMART" id="SM00860">
    <property type="entry name" value="SMI1_KNR4"/>
    <property type="match status" value="1"/>
</dbReference>
<comment type="caution">
    <text evidence="2">The sequence shown here is derived from an EMBL/GenBank/DDBJ whole genome shotgun (WGS) entry which is preliminary data.</text>
</comment>
<gene>
    <name evidence="2" type="ORF">N783_07560</name>
</gene>
<dbReference type="InterPro" id="IPR037883">
    <property type="entry name" value="Knr4/Smi1-like_sf"/>
</dbReference>
<dbReference type="AlphaFoldDB" id="A0A0A5FT95"/>
<evidence type="ECO:0000313" key="3">
    <source>
        <dbReference type="Proteomes" id="UP000030403"/>
    </source>
</evidence>
<dbReference type="SUPFAM" id="SSF160631">
    <property type="entry name" value="SMI1/KNR4-like"/>
    <property type="match status" value="1"/>
</dbReference>
<accession>A0A0A5FT95</accession>
<dbReference type="RefSeq" id="WP_036843969.1">
    <property type="nucleotide sequence ID" value="NZ_AULJ01000012.1"/>
</dbReference>
<name>A0A0A5FT95_9BACI</name>